<evidence type="ECO:0000313" key="13">
    <source>
        <dbReference type="Proteomes" id="UP001370490"/>
    </source>
</evidence>
<comment type="cofactor">
    <cofactor evidence="1">
        <name>Fe cation</name>
        <dbReference type="ChEBI" id="CHEBI:24875"/>
    </cofactor>
</comment>
<evidence type="ECO:0000256" key="1">
    <source>
        <dbReference type="ARBA" id="ARBA00001962"/>
    </source>
</evidence>
<dbReference type="EC" id="1.13.11.5" evidence="4"/>
<comment type="caution">
    <text evidence="12">The sequence shown here is derived from an EMBL/GenBank/DDBJ whole genome shotgun (WGS) entry which is preliminary data.</text>
</comment>
<proteinExistence type="inferred from homology"/>
<dbReference type="InterPro" id="IPR011051">
    <property type="entry name" value="RmlC_Cupin_sf"/>
</dbReference>
<dbReference type="PANTHER" id="PTHR11056:SF0">
    <property type="entry name" value="HOMOGENTISATE 1,2-DIOXYGENASE"/>
    <property type="match status" value="1"/>
</dbReference>
<sequence length="191" mass="21018">MVNLRYAANKSMENCSFCNADGDFSIVPQKGRLWVVTECEPLQVSPGEIIVPPQGFRFAINIPDGPSCGANDLAASRDFLAPRAWFERTVLPGYAIMQKYGSELSTAKQDFLPLILLHGTYDLSKFCPYNTVLIDHGDPSINTGWYTLQPLAKADGFLPSGASLHGCMTPHGPDTRTYELYNNLDEVAVKL</sequence>
<evidence type="ECO:0000256" key="9">
    <source>
        <dbReference type="PIRSR" id="PIRSR605708-1"/>
    </source>
</evidence>
<name>A0AAN8ZVG0_9MAGN</name>
<evidence type="ECO:0000256" key="3">
    <source>
        <dbReference type="ARBA" id="ARBA00007757"/>
    </source>
</evidence>
<dbReference type="GO" id="GO:0046872">
    <property type="term" value="F:metal ion binding"/>
    <property type="evidence" value="ECO:0007669"/>
    <property type="project" value="UniProtKB-KW"/>
</dbReference>
<organism evidence="12 13">
    <name type="scientific">Dillenia turbinata</name>
    <dbReference type="NCBI Taxonomy" id="194707"/>
    <lineage>
        <taxon>Eukaryota</taxon>
        <taxon>Viridiplantae</taxon>
        <taxon>Streptophyta</taxon>
        <taxon>Embryophyta</taxon>
        <taxon>Tracheophyta</taxon>
        <taxon>Spermatophyta</taxon>
        <taxon>Magnoliopsida</taxon>
        <taxon>eudicotyledons</taxon>
        <taxon>Gunneridae</taxon>
        <taxon>Pentapetalae</taxon>
        <taxon>Dilleniales</taxon>
        <taxon>Dilleniaceae</taxon>
        <taxon>Dillenia</taxon>
    </lineage>
</organism>
<dbReference type="GO" id="GO:0004411">
    <property type="term" value="F:homogentisate 1,2-dioxygenase activity"/>
    <property type="evidence" value="ECO:0007669"/>
    <property type="project" value="UniProtKB-EC"/>
</dbReference>
<dbReference type="EMBL" id="JBAMMX010000001">
    <property type="protein sequence ID" value="KAK6946665.1"/>
    <property type="molecule type" value="Genomic_DNA"/>
</dbReference>
<dbReference type="InterPro" id="IPR046451">
    <property type="entry name" value="HgmA_C"/>
</dbReference>
<reference evidence="12 13" key="1">
    <citation type="submission" date="2023-12" db="EMBL/GenBank/DDBJ databases">
        <title>A high-quality genome assembly for Dillenia turbinata (Dilleniales).</title>
        <authorList>
            <person name="Chanderbali A."/>
        </authorList>
    </citation>
    <scope>NUCLEOTIDE SEQUENCE [LARGE SCALE GENOMIC DNA]</scope>
    <source>
        <strain evidence="12">LSX21</strain>
        <tissue evidence="12">Leaf</tissue>
    </source>
</reference>
<dbReference type="Pfam" id="PF04209">
    <property type="entry name" value="HgmA_C"/>
    <property type="match status" value="1"/>
</dbReference>
<accession>A0AAN8ZVG0</accession>
<dbReference type="InterPro" id="IPR005708">
    <property type="entry name" value="Homogentis_dOase"/>
</dbReference>
<keyword evidence="6" id="KW-0223">Dioxygenase</keyword>
<dbReference type="GO" id="GO:0006559">
    <property type="term" value="P:L-phenylalanine catabolic process"/>
    <property type="evidence" value="ECO:0007669"/>
    <property type="project" value="InterPro"/>
</dbReference>
<dbReference type="Gene3D" id="2.60.120.10">
    <property type="entry name" value="Jelly Rolls"/>
    <property type="match status" value="1"/>
</dbReference>
<dbReference type="PANTHER" id="PTHR11056">
    <property type="entry name" value="HOMOGENTISATE 1,2-DIOXYGENASE"/>
    <property type="match status" value="1"/>
</dbReference>
<keyword evidence="8" id="KW-0408">Iron</keyword>
<dbReference type="Pfam" id="PF20510">
    <property type="entry name" value="HgmA_N"/>
    <property type="match status" value="1"/>
</dbReference>
<dbReference type="GO" id="GO:0006570">
    <property type="term" value="P:tyrosine metabolic process"/>
    <property type="evidence" value="ECO:0007669"/>
    <property type="project" value="InterPro"/>
</dbReference>
<dbReference type="InterPro" id="IPR046452">
    <property type="entry name" value="HgmA_N"/>
</dbReference>
<feature type="domain" description="Homogentisate 1,2-dioxygenase N-terminal" evidence="11">
    <location>
        <begin position="5"/>
        <end position="69"/>
    </location>
</feature>
<feature type="domain" description="Homogentisate 1,2-dioxygenase C-terminal" evidence="10">
    <location>
        <begin position="152"/>
        <end position="183"/>
    </location>
</feature>
<dbReference type="Proteomes" id="UP001370490">
    <property type="component" value="Unassembled WGS sequence"/>
</dbReference>
<comment type="similarity">
    <text evidence="3">Belongs to the homogentisate dioxygenase family.</text>
</comment>
<evidence type="ECO:0000256" key="5">
    <source>
        <dbReference type="ARBA" id="ARBA00022723"/>
    </source>
</evidence>
<evidence type="ECO:0000256" key="4">
    <source>
        <dbReference type="ARBA" id="ARBA00013127"/>
    </source>
</evidence>
<evidence type="ECO:0000256" key="2">
    <source>
        <dbReference type="ARBA" id="ARBA00004704"/>
    </source>
</evidence>
<evidence type="ECO:0000256" key="8">
    <source>
        <dbReference type="ARBA" id="ARBA00023004"/>
    </source>
</evidence>
<dbReference type="InterPro" id="IPR014710">
    <property type="entry name" value="RmlC-like_jellyroll"/>
</dbReference>
<evidence type="ECO:0000259" key="10">
    <source>
        <dbReference type="Pfam" id="PF04209"/>
    </source>
</evidence>
<protein>
    <recommendedName>
        <fullName evidence="4">homogentisate 1,2-dioxygenase</fullName>
        <ecNumber evidence="4">1.13.11.5</ecNumber>
    </recommendedName>
</protein>
<dbReference type="SUPFAM" id="SSF51182">
    <property type="entry name" value="RmlC-like cupins"/>
    <property type="match status" value="1"/>
</dbReference>
<gene>
    <name evidence="12" type="ORF">RJ641_000138</name>
</gene>
<evidence type="ECO:0000256" key="6">
    <source>
        <dbReference type="ARBA" id="ARBA00022964"/>
    </source>
</evidence>
<keyword evidence="7" id="KW-0560">Oxidoreductase</keyword>
<evidence type="ECO:0000256" key="7">
    <source>
        <dbReference type="ARBA" id="ARBA00023002"/>
    </source>
</evidence>
<keyword evidence="13" id="KW-1185">Reference proteome</keyword>
<comment type="pathway">
    <text evidence="2">Amino-acid degradation; L-phenylalanine degradation; acetoacetate and fumarate from L-phenylalanine: step 4/6.</text>
</comment>
<evidence type="ECO:0000313" key="12">
    <source>
        <dbReference type="EMBL" id="KAK6946665.1"/>
    </source>
</evidence>
<keyword evidence="5" id="KW-0479">Metal-binding</keyword>
<feature type="active site" description="Proton acceptor" evidence="9">
    <location>
        <position position="136"/>
    </location>
</feature>
<dbReference type="AlphaFoldDB" id="A0AAN8ZVG0"/>
<dbReference type="GO" id="GO:0005737">
    <property type="term" value="C:cytoplasm"/>
    <property type="evidence" value="ECO:0007669"/>
    <property type="project" value="TreeGrafter"/>
</dbReference>
<evidence type="ECO:0000259" key="11">
    <source>
        <dbReference type="Pfam" id="PF20510"/>
    </source>
</evidence>